<dbReference type="InParanoid" id="A0A251S880"/>
<accession>A0A251S880</accession>
<evidence type="ECO:0000313" key="2">
    <source>
        <dbReference type="Proteomes" id="UP000215914"/>
    </source>
</evidence>
<keyword evidence="2" id="KW-1185">Reference proteome</keyword>
<organism evidence="1 2">
    <name type="scientific">Helianthus annuus</name>
    <name type="common">Common sunflower</name>
    <dbReference type="NCBI Taxonomy" id="4232"/>
    <lineage>
        <taxon>Eukaryota</taxon>
        <taxon>Viridiplantae</taxon>
        <taxon>Streptophyta</taxon>
        <taxon>Embryophyta</taxon>
        <taxon>Tracheophyta</taxon>
        <taxon>Spermatophyta</taxon>
        <taxon>Magnoliopsida</taxon>
        <taxon>eudicotyledons</taxon>
        <taxon>Gunneridae</taxon>
        <taxon>Pentapetalae</taxon>
        <taxon>asterids</taxon>
        <taxon>campanulids</taxon>
        <taxon>Asterales</taxon>
        <taxon>Asteraceae</taxon>
        <taxon>Asteroideae</taxon>
        <taxon>Heliantheae alliance</taxon>
        <taxon>Heliantheae</taxon>
        <taxon>Helianthus</taxon>
    </lineage>
</organism>
<name>A0A251S880_HELAN</name>
<dbReference type="EMBL" id="CM007904">
    <property type="protein sequence ID" value="OTF94953.1"/>
    <property type="molecule type" value="Genomic_DNA"/>
</dbReference>
<gene>
    <name evidence="1" type="ORF">HannXRQ_Chr15g0477751</name>
</gene>
<proteinExistence type="predicted"/>
<dbReference type="Proteomes" id="UP000215914">
    <property type="component" value="Chromosome 15"/>
</dbReference>
<protein>
    <submittedName>
        <fullName evidence="1">Uncharacterized protein</fullName>
    </submittedName>
</protein>
<evidence type="ECO:0000313" key="1">
    <source>
        <dbReference type="EMBL" id="OTF94953.1"/>
    </source>
</evidence>
<sequence length="62" mass="7343">MGTIYIYNFNVYQKKKKKKKNTDFLLETMLPPISVDFFTPFFAAMITANNQPIFSFLFLFFA</sequence>
<dbReference type="AlphaFoldDB" id="A0A251S880"/>
<reference evidence="2" key="1">
    <citation type="journal article" date="2017" name="Nature">
        <title>The sunflower genome provides insights into oil metabolism, flowering and Asterid evolution.</title>
        <authorList>
            <person name="Badouin H."/>
            <person name="Gouzy J."/>
            <person name="Grassa C.J."/>
            <person name="Murat F."/>
            <person name="Staton S.E."/>
            <person name="Cottret L."/>
            <person name="Lelandais-Briere C."/>
            <person name="Owens G.L."/>
            <person name="Carrere S."/>
            <person name="Mayjonade B."/>
            <person name="Legrand L."/>
            <person name="Gill N."/>
            <person name="Kane N.C."/>
            <person name="Bowers J.E."/>
            <person name="Hubner S."/>
            <person name="Bellec A."/>
            <person name="Berard A."/>
            <person name="Berges H."/>
            <person name="Blanchet N."/>
            <person name="Boniface M.C."/>
            <person name="Brunel D."/>
            <person name="Catrice O."/>
            <person name="Chaidir N."/>
            <person name="Claudel C."/>
            <person name="Donnadieu C."/>
            <person name="Faraut T."/>
            <person name="Fievet G."/>
            <person name="Helmstetter N."/>
            <person name="King M."/>
            <person name="Knapp S.J."/>
            <person name="Lai Z."/>
            <person name="Le Paslier M.C."/>
            <person name="Lippi Y."/>
            <person name="Lorenzon L."/>
            <person name="Mandel J.R."/>
            <person name="Marage G."/>
            <person name="Marchand G."/>
            <person name="Marquand E."/>
            <person name="Bret-Mestries E."/>
            <person name="Morien E."/>
            <person name="Nambeesan S."/>
            <person name="Nguyen T."/>
            <person name="Pegot-Espagnet P."/>
            <person name="Pouilly N."/>
            <person name="Raftis F."/>
            <person name="Sallet E."/>
            <person name="Schiex T."/>
            <person name="Thomas J."/>
            <person name="Vandecasteele C."/>
            <person name="Vares D."/>
            <person name="Vear F."/>
            <person name="Vautrin S."/>
            <person name="Crespi M."/>
            <person name="Mangin B."/>
            <person name="Burke J.M."/>
            <person name="Salse J."/>
            <person name="Munos S."/>
            <person name="Vincourt P."/>
            <person name="Rieseberg L.H."/>
            <person name="Langlade N.B."/>
        </authorList>
    </citation>
    <scope>NUCLEOTIDE SEQUENCE [LARGE SCALE GENOMIC DNA]</scope>
    <source>
        <strain evidence="2">cv. SF193</strain>
    </source>
</reference>